<feature type="region of interest" description="Disordered" evidence="1">
    <location>
        <begin position="179"/>
        <end position="202"/>
    </location>
</feature>
<dbReference type="EMBL" id="QZEY01000027">
    <property type="protein sequence ID" value="RJL21117.1"/>
    <property type="molecule type" value="Genomic_DNA"/>
</dbReference>
<dbReference type="Pfam" id="PF01936">
    <property type="entry name" value="NYN"/>
    <property type="match status" value="1"/>
</dbReference>
<protein>
    <submittedName>
        <fullName evidence="3">NYN domain-containing protein</fullName>
    </submittedName>
</protein>
<dbReference type="Gene3D" id="2.40.50.140">
    <property type="entry name" value="Nucleic acid-binding proteins"/>
    <property type="match status" value="1"/>
</dbReference>
<dbReference type="SUPFAM" id="SSF50249">
    <property type="entry name" value="Nucleic acid-binding proteins"/>
    <property type="match status" value="1"/>
</dbReference>
<dbReference type="AlphaFoldDB" id="A0A3A4A672"/>
<evidence type="ECO:0000313" key="3">
    <source>
        <dbReference type="EMBL" id="RJL21117.1"/>
    </source>
</evidence>
<dbReference type="OrthoDB" id="2379772at2"/>
<gene>
    <name evidence="3" type="ORF">D5H75_38570</name>
</gene>
<sequence>MLGTVRIGVVYDGGWWAHVSDYYAHVHPARGRISFQGLHDLLRWHLGHRDAEVEAHYVRARSAPSRAFDAILDTAGVRRHDADWAGGQEKGADVLLALVAYEHALRRRWDVAVLLTGDADFLPLVGRLRRARVRVVVPSLDVDAGAIRLHTASALREAASDAPDLEDLLAAGTAGRHGGLPPFVRREAGATPPASGDRRTGQITRWQAGDTAGFLTEEKTGQSWFVSRDDLPADKPALPVGTRVSFTGRPHPAPGKRYPQARSVTPIERGGTGA</sequence>
<name>A0A3A4A672_9ACTN</name>
<dbReference type="InterPro" id="IPR021139">
    <property type="entry name" value="NYN"/>
</dbReference>
<dbReference type="GO" id="GO:0004540">
    <property type="term" value="F:RNA nuclease activity"/>
    <property type="evidence" value="ECO:0007669"/>
    <property type="project" value="InterPro"/>
</dbReference>
<evidence type="ECO:0000259" key="2">
    <source>
        <dbReference type="Pfam" id="PF01936"/>
    </source>
</evidence>
<proteinExistence type="predicted"/>
<accession>A0A3A4A672</accession>
<evidence type="ECO:0000256" key="1">
    <source>
        <dbReference type="SAM" id="MobiDB-lite"/>
    </source>
</evidence>
<comment type="caution">
    <text evidence="3">The sequence shown here is derived from an EMBL/GenBank/DDBJ whole genome shotgun (WGS) entry which is preliminary data.</text>
</comment>
<evidence type="ECO:0000313" key="4">
    <source>
        <dbReference type="Proteomes" id="UP000265768"/>
    </source>
</evidence>
<reference evidence="3 4" key="1">
    <citation type="submission" date="2018-09" db="EMBL/GenBank/DDBJ databases">
        <title>YIM 75507 draft genome.</title>
        <authorList>
            <person name="Tang S."/>
            <person name="Feng Y."/>
        </authorList>
    </citation>
    <scope>NUCLEOTIDE SEQUENCE [LARGE SCALE GENOMIC DNA]</scope>
    <source>
        <strain evidence="3 4">YIM 75507</strain>
    </source>
</reference>
<organism evidence="3 4">
    <name type="scientific">Bailinhaonella thermotolerans</name>
    <dbReference type="NCBI Taxonomy" id="1070861"/>
    <lineage>
        <taxon>Bacteria</taxon>
        <taxon>Bacillati</taxon>
        <taxon>Actinomycetota</taxon>
        <taxon>Actinomycetes</taxon>
        <taxon>Streptosporangiales</taxon>
        <taxon>Streptosporangiaceae</taxon>
        <taxon>Bailinhaonella</taxon>
    </lineage>
</organism>
<feature type="region of interest" description="Disordered" evidence="1">
    <location>
        <begin position="228"/>
        <end position="274"/>
    </location>
</feature>
<feature type="domain" description="NYN" evidence="2">
    <location>
        <begin position="53"/>
        <end position="161"/>
    </location>
</feature>
<dbReference type="InterPro" id="IPR012340">
    <property type="entry name" value="NA-bd_OB-fold"/>
</dbReference>
<keyword evidence="4" id="KW-1185">Reference proteome</keyword>
<dbReference type="Proteomes" id="UP000265768">
    <property type="component" value="Unassembled WGS sequence"/>
</dbReference>
<dbReference type="Gene3D" id="3.40.50.1010">
    <property type="entry name" value="5'-nuclease"/>
    <property type="match status" value="1"/>
</dbReference>